<evidence type="ECO:0000313" key="2">
    <source>
        <dbReference type="Proteomes" id="UP000006867"/>
    </source>
</evidence>
<sequence>MHARNAKMIVAIGVQKSAEIVLMLVVKLAAANKFSLRIIILG</sequence>
<keyword evidence="2" id="KW-1185">Reference proteome</keyword>
<dbReference type="EMBL" id="CP002207">
    <property type="protein sequence ID" value="ADP32302.1"/>
    <property type="molecule type" value="Genomic_DNA"/>
</dbReference>
<reference evidence="1 2" key="1">
    <citation type="journal article" date="2011" name="Front. Microbiol.">
        <title>Genomic signatures of strain selection and enhancement in Bacillus atrophaeus var. globigii, a historical biowarfare simulant.</title>
        <authorList>
            <person name="Gibbons H.S."/>
            <person name="Broomall S.M."/>
            <person name="McNew L.A."/>
            <person name="Daligault H."/>
            <person name="Chapman C."/>
            <person name="Bruce D."/>
            <person name="Karavis M."/>
            <person name="Krepps M."/>
            <person name="McGregor P.A."/>
            <person name="Hong C."/>
            <person name="Park K.H."/>
            <person name="Akmal A."/>
            <person name="Feldman A."/>
            <person name="Lin J.S."/>
            <person name="Chang W.E."/>
            <person name="Higgs B.W."/>
            <person name="Demirev P."/>
            <person name="Lindquist J."/>
            <person name="Liem A."/>
            <person name="Fochler E."/>
            <person name="Read T.D."/>
            <person name="Tapia R."/>
            <person name="Johnson S."/>
            <person name="Bishop-Lilly K.A."/>
            <person name="Detter C."/>
            <person name="Han C."/>
            <person name="Sozhamannan S."/>
            <person name="Rosenzweig C.N."/>
            <person name="Skowronski E.W."/>
        </authorList>
    </citation>
    <scope>NUCLEOTIDE SEQUENCE [LARGE SCALE GENOMIC DNA]</scope>
    <source>
        <strain evidence="1 2">1942</strain>
    </source>
</reference>
<gene>
    <name evidence="1" type="ordered locus">BATR1942_06750</name>
</gene>
<organism evidence="1 2">
    <name type="scientific">Bacillus atrophaeus (strain 1942)</name>
    <dbReference type="NCBI Taxonomy" id="720555"/>
    <lineage>
        <taxon>Bacteria</taxon>
        <taxon>Bacillati</taxon>
        <taxon>Bacillota</taxon>
        <taxon>Bacilli</taxon>
        <taxon>Bacillales</taxon>
        <taxon>Bacillaceae</taxon>
        <taxon>Bacillus</taxon>
    </lineage>
</organism>
<accession>A0ABM5LWQ2</accession>
<protein>
    <submittedName>
        <fullName evidence="1">Uncharacterized protein</fullName>
    </submittedName>
</protein>
<proteinExistence type="predicted"/>
<name>A0ABM5LWQ2_BACA1</name>
<evidence type="ECO:0000313" key="1">
    <source>
        <dbReference type="EMBL" id="ADP32302.1"/>
    </source>
</evidence>
<dbReference type="RefSeq" id="WP_003328678.1">
    <property type="nucleotide sequence ID" value="NC_014639.1"/>
</dbReference>
<dbReference type="Proteomes" id="UP000006867">
    <property type="component" value="Chromosome"/>
</dbReference>